<dbReference type="Gene3D" id="1.10.238.20">
    <property type="entry name" value="Pheromone/general odorant binding protein domain"/>
    <property type="match status" value="1"/>
</dbReference>
<comment type="similarity">
    <text evidence="1">Belongs to the PBP/GOBP family.</text>
</comment>
<dbReference type="SMART" id="SM00708">
    <property type="entry name" value="PhBP"/>
    <property type="match status" value="1"/>
</dbReference>
<dbReference type="SUPFAM" id="SSF47565">
    <property type="entry name" value="Insect pheromone/odorant-binding proteins"/>
    <property type="match status" value="1"/>
</dbReference>
<reference evidence="4" key="1">
    <citation type="submission" date="2019-06" db="EMBL/GenBank/DDBJ databases">
        <authorList>
            <person name="Wang Z."/>
        </authorList>
    </citation>
    <scope>NUCLEOTIDE SEQUENCE</scope>
</reference>
<evidence type="ECO:0000256" key="1">
    <source>
        <dbReference type="ARBA" id="ARBA00008098"/>
    </source>
</evidence>
<evidence type="ECO:0000256" key="2">
    <source>
        <dbReference type="ARBA" id="ARBA00022448"/>
    </source>
</evidence>
<evidence type="ECO:0000313" key="4">
    <source>
        <dbReference type="EMBL" id="QHI06957.1"/>
    </source>
</evidence>
<dbReference type="PIRSF" id="PIRSF015604">
    <property type="entry name" value="Odorant/phero_bd"/>
    <property type="match status" value="1"/>
</dbReference>
<dbReference type="InterPro" id="IPR006072">
    <property type="entry name" value="Odorant/phero-bd_Lep"/>
</dbReference>
<proteinExistence type="evidence at transcript level"/>
<organism evidence="4">
    <name type="scientific">Helopeltis theivora</name>
    <dbReference type="NCBI Taxonomy" id="393766"/>
    <lineage>
        <taxon>Eukaryota</taxon>
        <taxon>Metazoa</taxon>
        <taxon>Ecdysozoa</taxon>
        <taxon>Arthropoda</taxon>
        <taxon>Hexapoda</taxon>
        <taxon>Insecta</taxon>
        <taxon>Pterygota</taxon>
        <taxon>Neoptera</taxon>
        <taxon>Paraneoptera</taxon>
        <taxon>Hemiptera</taxon>
        <taxon>Heteroptera</taxon>
        <taxon>Panheteroptera</taxon>
        <taxon>Cimicomorpha</taxon>
        <taxon>Miridae</taxon>
        <taxon>Monaloniini</taxon>
        <taxon>Helopeltis</taxon>
    </lineage>
</organism>
<sequence>MYFWKEDFQVTSREAGCAIFCLSKKMDIIDPEGKLHKGKTNDFLKQHGSDDDTARKVMDILHNCEADAGDNSDDCMRALDVAMCFKKEMHSLNWAPDPEVLLEELMSEMRAQ</sequence>
<keyword evidence="3" id="KW-1015">Disulfide bond</keyword>
<accession>A0A6B9RZ70</accession>
<keyword evidence="2" id="KW-0813">Transport</keyword>
<name>A0A6B9RZ70_9HEMI</name>
<dbReference type="EMBL" id="MN062619">
    <property type="protein sequence ID" value="QHI06957.1"/>
    <property type="molecule type" value="mRNA"/>
</dbReference>
<dbReference type="InterPro" id="IPR006170">
    <property type="entry name" value="PBP/GOBP"/>
</dbReference>
<feature type="disulfide bond" evidence="3">
    <location>
        <begin position="17"/>
        <end position="75"/>
    </location>
</feature>
<dbReference type="InterPro" id="IPR036728">
    <property type="entry name" value="PBP_GOBP_sf"/>
</dbReference>
<evidence type="ECO:0000256" key="3">
    <source>
        <dbReference type="PIRSR" id="PIRSR015604-1"/>
    </source>
</evidence>
<protein>
    <submittedName>
        <fullName evidence="4">Pheromone-binding protein</fullName>
    </submittedName>
</protein>
<dbReference type="AlphaFoldDB" id="A0A6B9RZ70"/>
<dbReference type="GO" id="GO:0005549">
    <property type="term" value="F:odorant binding"/>
    <property type="evidence" value="ECO:0007669"/>
    <property type="project" value="InterPro"/>
</dbReference>
<dbReference type="Pfam" id="PF01395">
    <property type="entry name" value="PBP_GOBP"/>
    <property type="match status" value="1"/>
</dbReference>
<dbReference type="PRINTS" id="PR00484">
    <property type="entry name" value="PBPGOBP"/>
</dbReference>
<dbReference type="CDD" id="cd23992">
    <property type="entry name" value="PBP_GOBP"/>
    <property type="match status" value="1"/>
</dbReference>
<gene>
    <name evidence="4" type="primary">PBP</name>
</gene>
<feature type="disulfide bond" evidence="3">
    <location>
        <begin position="64"/>
        <end position="84"/>
    </location>
</feature>